<evidence type="ECO:0000256" key="1">
    <source>
        <dbReference type="ARBA" id="ARBA00008857"/>
    </source>
</evidence>
<dbReference type="AlphaFoldDB" id="A0A2I7N502"/>
<dbReference type="RefSeq" id="WP_102950846.1">
    <property type="nucleotide sequence ID" value="NZ_CP024847.1"/>
</dbReference>
<feature type="domain" description="Tyr recombinase" evidence="6">
    <location>
        <begin position="200"/>
        <end position="377"/>
    </location>
</feature>
<sequence>MKHVLKSTDVDKLYKNPVAGNYSDGDYLYLVVSEKGVLSFRYRVNLGNVKNWITIGRYPAVTLAYARDKALEYSKLIAQGINPKDYIERQKALSITIAKLAEEYIEHQAPLVRKNKSSLAQLVRCINSEIVAKIGTIKLSDLTSEIIHKKLIQPKIKISPAAVKRNIITLKQVIKYAYEIGYINTNPVDRINVGTLYQDRVRERVLSDIEISLLLNTTYKANIRTQWKIAVHLLLILLVRKNELLQATWDQVDFENKLFHIPINKTNKPTKVPLSESALKLFGILKELNGECESVFTGKTGKSPCHNTLNNMIRFTETVLEEPFTIHDLRRTGATKLQELGFDMIVIEAALNHEFRNKSGLSYFKHDYLDERRKMLEVWSIKVEALIPEYNNYLSTVY</sequence>
<evidence type="ECO:0000313" key="9">
    <source>
        <dbReference type="Proteomes" id="UP000236655"/>
    </source>
</evidence>
<dbReference type="GO" id="GO:0003677">
    <property type="term" value="F:DNA binding"/>
    <property type="evidence" value="ECO:0007669"/>
    <property type="project" value="UniProtKB-UniRule"/>
</dbReference>
<dbReference type="InterPro" id="IPR044068">
    <property type="entry name" value="CB"/>
</dbReference>
<evidence type="ECO:0000313" key="8">
    <source>
        <dbReference type="EMBL" id="AUR51547.1"/>
    </source>
</evidence>
<keyword evidence="4" id="KW-0233">DNA recombination</keyword>
<dbReference type="Gene3D" id="1.10.443.10">
    <property type="entry name" value="Intergrase catalytic core"/>
    <property type="match status" value="1"/>
</dbReference>
<dbReference type="PROSITE" id="PS51898">
    <property type="entry name" value="TYR_RECOMBINASE"/>
    <property type="match status" value="1"/>
</dbReference>
<evidence type="ECO:0000256" key="3">
    <source>
        <dbReference type="ARBA" id="ARBA00023125"/>
    </source>
</evidence>
<dbReference type="Proteomes" id="UP000236655">
    <property type="component" value="Chromosome"/>
</dbReference>
<keyword evidence="9" id="KW-1185">Reference proteome</keyword>
<dbReference type="Pfam" id="PF13356">
    <property type="entry name" value="Arm-DNA-bind_3"/>
    <property type="match status" value="1"/>
</dbReference>
<dbReference type="InterPro" id="IPR013762">
    <property type="entry name" value="Integrase-like_cat_sf"/>
</dbReference>
<feature type="domain" description="Core-binding (CB)" evidence="7">
    <location>
        <begin position="95"/>
        <end position="178"/>
    </location>
</feature>
<name>A0A2I7N502_9NEIS</name>
<reference evidence="9" key="1">
    <citation type="submission" date="2017-11" db="EMBL/GenBank/DDBJ databases">
        <authorList>
            <person name="Chan K.G."/>
            <person name="Lee L.S."/>
        </authorList>
    </citation>
    <scope>NUCLEOTIDE SEQUENCE [LARGE SCALE GENOMIC DNA]</scope>
    <source>
        <strain evidence="9">DSM 100970</strain>
    </source>
</reference>
<dbReference type="SUPFAM" id="SSF56349">
    <property type="entry name" value="DNA breaking-rejoining enzymes"/>
    <property type="match status" value="1"/>
</dbReference>
<keyword evidence="3 5" id="KW-0238">DNA-binding</keyword>
<dbReference type="CDD" id="cd00801">
    <property type="entry name" value="INT_P4_C"/>
    <property type="match status" value="1"/>
</dbReference>
<dbReference type="InterPro" id="IPR002104">
    <property type="entry name" value="Integrase_catalytic"/>
</dbReference>
<dbReference type="PANTHER" id="PTHR30629:SF2">
    <property type="entry name" value="PROPHAGE INTEGRASE INTS-RELATED"/>
    <property type="match status" value="1"/>
</dbReference>
<evidence type="ECO:0000256" key="5">
    <source>
        <dbReference type="PROSITE-ProRule" id="PRU01248"/>
    </source>
</evidence>
<gene>
    <name evidence="8" type="ORF">CUN60_04330</name>
</gene>
<protein>
    <recommendedName>
        <fullName evidence="10">Integrase</fullName>
    </recommendedName>
</protein>
<evidence type="ECO:0000259" key="6">
    <source>
        <dbReference type="PROSITE" id="PS51898"/>
    </source>
</evidence>
<keyword evidence="2" id="KW-0229">DNA integration</keyword>
<dbReference type="PROSITE" id="PS51900">
    <property type="entry name" value="CB"/>
    <property type="match status" value="1"/>
</dbReference>
<dbReference type="InterPro" id="IPR010998">
    <property type="entry name" value="Integrase_recombinase_N"/>
</dbReference>
<dbReference type="Gene3D" id="3.30.160.390">
    <property type="entry name" value="Integrase, DNA-binding domain"/>
    <property type="match status" value="1"/>
</dbReference>
<dbReference type="Gene3D" id="1.10.150.130">
    <property type="match status" value="1"/>
</dbReference>
<dbReference type="InterPro" id="IPR038488">
    <property type="entry name" value="Integrase_DNA-bd_sf"/>
</dbReference>
<comment type="similarity">
    <text evidence="1">Belongs to the 'phage' integrase family.</text>
</comment>
<dbReference type="KEGG" id="nba:CUN60_04330"/>
<dbReference type="GO" id="GO:0015074">
    <property type="term" value="P:DNA integration"/>
    <property type="evidence" value="ECO:0007669"/>
    <property type="project" value="UniProtKB-KW"/>
</dbReference>
<dbReference type="InterPro" id="IPR050808">
    <property type="entry name" value="Phage_Integrase"/>
</dbReference>
<dbReference type="GO" id="GO:0006310">
    <property type="term" value="P:DNA recombination"/>
    <property type="evidence" value="ECO:0007669"/>
    <property type="project" value="UniProtKB-KW"/>
</dbReference>
<dbReference type="EMBL" id="CP024847">
    <property type="protein sequence ID" value="AUR51547.1"/>
    <property type="molecule type" value="Genomic_DNA"/>
</dbReference>
<evidence type="ECO:0000259" key="7">
    <source>
        <dbReference type="PROSITE" id="PS51900"/>
    </source>
</evidence>
<accession>A0A2I7N502</accession>
<dbReference type="PANTHER" id="PTHR30629">
    <property type="entry name" value="PROPHAGE INTEGRASE"/>
    <property type="match status" value="1"/>
</dbReference>
<proteinExistence type="inferred from homology"/>
<evidence type="ECO:0000256" key="4">
    <source>
        <dbReference type="ARBA" id="ARBA00023172"/>
    </source>
</evidence>
<organism evidence="8 9">
    <name type="scientific">Aquella oligotrophica</name>
    <dbReference type="NCBI Taxonomy" id="2067065"/>
    <lineage>
        <taxon>Bacteria</taxon>
        <taxon>Pseudomonadati</taxon>
        <taxon>Pseudomonadota</taxon>
        <taxon>Betaproteobacteria</taxon>
        <taxon>Neisseriales</taxon>
        <taxon>Neisseriaceae</taxon>
        <taxon>Aquella</taxon>
    </lineage>
</organism>
<dbReference type="OrthoDB" id="9775880at2"/>
<evidence type="ECO:0008006" key="10">
    <source>
        <dbReference type="Google" id="ProtNLM"/>
    </source>
</evidence>
<dbReference type="InterPro" id="IPR011010">
    <property type="entry name" value="DNA_brk_join_enz"/>
</dbReference>
<dbReference type="InterPro" id="IPR025166">
    <property type="entry name" value="Integrase_DNA_bind_dom"/>
</dbReference>
<evidence type="ECO:0000256" key="2">
    <source>
        <dbReference type="ARBA" id="ARBA00022908"/>
    </source>
</evidence>
<dbReference type="Pfam" id="PF00589">
    <property type="entry name" value="Phage_integrase"/>
    <property type="match status" value="1"/>
</dbReference>